<keyword evidence="3" id="KW-1185">Reference proteome</keyword>
<evidence type="ECO:0000313" key="2">
    <source>
        <dbReference type="EMBL" id="KAF3531824.1"/>
    </source>
</evidence>
<organism evidence="1">
    <name type="scientific">Brassica cretica</name>
    <name type="common">Mustard</name>
    <dbReference type="NCBI Taxonomy" id="69181"/>
    <lineage>
        <taxon>Eukaryota</taxon>
        <taxon>Viridiplantae</taxon>
        <taxon>Streptophyta</taxon>
        <taxon>Embryophyta</taxon>
        <taxon>Tracheophyta</taxon>
        <taxon>Spermatophyta</taxon>
        <taxon>Magnoliopsida</taxon>
        <taxon>eudicotyledons</taxon>
        <taxon>Gunneridae</taxon>
        <taxon>Pentapetalae</taxon>
        <taxon>rosids</taxon>
        <taxon>malvids</taxon>
        <taxon>Brassicales</taxon>
        <taxon>Brassicaceae</taxon>
        <taxon>Brassiceae</taxon>
        <taxon>Brassica</taxon>
    </lineage>
</organism>
<proteinExistence type="predicted"/>
<evidence type="ECO:0000313" key="3">
    <source>
        <dbReference type="Proteomes" id="UP000266723"/>
    </source>
</evidence>
<comment type="caution">
    <text evidence="1">The sequence shown here is derived from an EMBL/GenBank/DDBJ whole genome shotgun (WGS) entry which is preliminary data.</text>
</comment>
<dbReference type="AlphaFoldDB" id="A0A3N6QE52"/>
<dbReference type="OrthoDB" id="10452914at2759"/>
<dbReference type="Gene3D" id="3.40.50.1000">
    <property type="entry name" value="HAD superfamily/HAD-like"/>
    <property type="match status" value="1"/>
</dbReference>
<name>A0A3N6QE52_BRACR</name>
<reference evidence="1" key="1">
    <citation type="submission" date="2019-12" db="EMBL/GenBank/DDBJ databases">
        <title>Genome sequencing and annotation of Brassica cretica.</title>
        <authorList>
            <person name="Studholme D.J."/>
            <person name="Sarris P.F."/>
        </authorList>
    </citation>
    <scope>NUCLEOTIDE SEQUENCE</scope>
    <source>
        <strain evidence="1">PFS-102/07</strain>
        <tissue evidence="1">Leaf</tissue>
    </source>
</reference>
<dbReference type="EMBL" id="QGKY02000246">
    <property type="protein sequence ID" value="KAF2584333.1"/>
    <property type="molecule type" value="Genomic_DNA"/>
</dbReference>
<dbReference type="Proteomes" id="UP000266723">
    <property type="component" value="Unassembled WGS sequence"/>
</dbReference>
<accession>A0A3N6QE52</accession>
<reference evidence="2 3" key="3">
    <citation type="journal article" date="2020" name="BMC Genomics">
        <title>Intraspecific diversification of the crop wild relative Brassica cretica Lam. using demographic model selection.</title>
        <authorList>
            <person name="Kioukis A."/>
            <person name="Michalopoulou V.A."/>
            <person name="Briers L."/>
            <person name="Pirintsos S."/>
            <person name="Studholme D.J."/>
            <person name="Pavlidis P."/>
            <person name="Sarris P.F."/>
        </authorList>
    </citation>
    <scope>NUCLEOTIDE SEQUENCE [LARGE SCALE GENOMIC DNA]</scope>
    <source>
        <strain evidence="3">cv. PFS-1207/04</strain>
        <strain evidence="2">PFS-1207/04</strain>
    </source>
</reference>
<sequence>MASSVDVPATIQEDDEVVAKSFLALSFISREREKESKYFSRTQRFHIMDSINVLAIQEEDEHTDDKKVKEQGSQTVMCLLMYLHNELVNKVKLVALCICLGMMLDNANKTNVKEDSEERVEFLREANKLFTLHAYSLSPSDHSDYMLKLLDPHQTYFGRPCLGQRLAPKSYSKEGTDESAEDGGLANALKFLRSLHQRFLGNIKT</sequence>
<protein>
    <submittedName>
        <fullName evidence="1">Uncharacterized protein</fullName>
    </submittedName>
</protein>
<evidence type="ECO:0000313" key="1">
    <source>
        <dbReference type="EMBL" id="KAF2584333.1"/>
    </source>
</evidence>
<dbReference type="InterPro" id="IPR023214">
    <property type="entry name" value="HAD_sf"/>
</dbReference>
<dbReference type="EMBL" id="QGKV02001507">
    <property type="protein sequence ID" value="KAF3531824.1"/>
    <property type="molecule type" value="Genomic_DNA"/>
</dbReference>
<reference evidence="2" key="2">
    <citation type="submission" date="2019-12" db="EMBL/GenBank/DDBJ databases">
        <authorList>
            <person name="Studholme D.J."/>
            <person name="Sarris P."/>
        </authorList>
    </citation>
    <scope>NUCLEOTIDE SEQUENCE</scope>
    <source>
        <strain evidence="2">PFS-1207/04</strain>
        <tissue evidence="2">Leaf</tissue>
    </source>
</reference>
<gene>
    <name evidence="2" type="ORF">DY000_02042977</name>
    <name evidence="1" type="ORF">F2Q70_00037283</name>
</gene>